<dbReference type="InterPro" id="IPR040521">
    <property type="entry name" value="KDZ"/>
</dbReference>
<feature type="non-terminal residue" evidence="1">
    <location>
        <position position="140"/>
    </location>
</feature>
<dbReference type="Pfam" id="PF18758">
    <property type="entry name" value="KDZ"/>
    <property type="match status" value="1"/>
</dbReference>
<organism evidence="1 2">
    <name type="scientific">Cylindrobasidium torrendii FP15055 ss-10</name>
    <dbReference type="NCBI Taxonomy" id="1314674"/>
    <lineage>
        <taxon>Eukaryota</taxon>
        <taxon>Fungi</taxon>
        <taxon>Dikarya</taxon>
        <taxon>Basidiomycota</taxon>
        <taxon>Agaricomycotina</taxon>
        <taxon>Agaricomycetes</taxon>
        <taxon>Agaricomycetidae</taxon>
        <taxon>Agaricales</taxon>
        <taxon>Marasmiineae</taxon>
        <taxon>Physalacriaceae</taxon>
        <taxon>Cylindrobasidium</taxon>
    </lineage>
</organism>
<sequence length="140" mass="16272">GLGDLERGERYKNTDFVLFWVLSRMSYKQAAITYDIACQYKKNFARRVANHPALVEVDIELISWALPIWHGNVHALKCETVNSVKYRWGVGKTDGEGIERVWAILNRMAYMLKEEQPGARHDDLEDKINHHNFRKNLTLG</sequence>
<name>A0A0D7AXT0_9AGAR</name>
<dbReference type="EMBL" id="KN880726">
    <property type="protein sequence ID" value="KIY63047.1"/>
    <property type="molecule type" value="Genomic_DNA"/>
</dbReference>
<dbReference type="OrthoDB" id="3257768at2759"/>
<keyword evidence="2" id="KW-1185">Reference proteome</keyword>
<dbReference type="AlphaFoldDB" id="A0A0D7AXT0"/>
<dbReference type="PANTHER" id="PTHR33096">
    <property type="entry name" value="CXC2 DOMAIN-CONTAINING PROTEIN"/>
    <property type="match status" value="1"/>
</dbReference>
<evidence type="ECO:0000313" key="1">
    <source>
        <dbReference type="EMBL" id="KIY63047.1"/>
    </source>
</evidence>
<evidence type="ECO:0000313" key="2">
    <source>
        <dbReference type="Proteomes" id="UP000054007"/>
    </source>
</evidence>
<accession>A0A0D7AXT0</accession>
<dbReference type="Proteomes" id="UP000054007">
    <property type="component" value="Unassembled WGS sequence"/>
</dbReference>
<protein>
    <submittedName>
        <fullName evidence="1">Uncharacterized protein</fullName>
    </submittedName>
</protein>
<dbReference type="STRING" id="1314674.A0A0D7AXT0"/>
<gene>
    <name evidence="1" type="ORF">CYLTODRAFT_337486</name>
</gene>
<reference evidence="1 2" key="1">
    <citation type="journal article" date="2015" name="Fungal Genet. Biol.">
        <title>Evolution of novel wood decay mechanisms in Agaricales revealed by the genome sequences of Fistulina hepatica and Cylindrobasidium torrendii.</title>
        <authorList>
            <person name="Floudas D."/>
            <person name="Held B.W."/>
            <person name="Riley R."/>
            <person name="Nagy L.G."/>
            <person name="Koehler G."/>
            <person name="Ransdell A.S."/>
            <person name="Younus H."/>
            <person name="Chow J."/>
            <person name="Chiniquy J."/>
            <person name="Lipzen A."/>
            <person name="Tritt A."/>
            <person name="Sun H."/>
            <person name="Haridas S."/>
            <person name="LaButti K."/>
            <person name="Ohm R.A."/>
            <person name="Kues U."/>
            <person name="Blanchette R.A."/>
            <person name="Grigoriev I.V."/>
            <person name="Minto R.E."/>
            <person name="Hibbett D.S."/>
        </authorList>
    </citation>
    <scope>NUCLEOTIDE SEQUENCE [LARGE SCALE GENOMIC DNA]</scope>
    <source>
        <strain evidence="1 2">FP15055 ss-10</strain>
    </source>
</reference>
<feature type="non-terminal residue" evidence="1">
    <location>
        <position position="1"/>
    </location>
</feature>
<dbReference type="PANTHER" id="PTHR33096:SF1">
    <property type="entry name" value="CXC1-LIKE CYSTEINE CLUSTER ASSOCIATED WITH KDZ TRANSPOSASES DOMAIN-CONTAINING PROTEIN"/>
    <property type="match status" value="1"/>
</dbReference>
<proteinExistence type="predicted"/>